<evidence type="ECO:0000313" key="1">
    <source>
        <dbReference type="EMBL" id="EXL67166.1"/>
    </source>
</evidence>
<sequence length="80" mass="8567">MMPTASFKPQDANGGVSHVYKAIPGVARVGESRAGPRGELKEPNLGIGFLAFAMISCNSNHGFGDIVRRRSESLTWAFVC</sequence>
<dbReference type="AlphaFoldDB" id="X0H5C9"/>
<protein>
    <submittedName>
        <fullName evidence="1">Uncharacterized protein</fullName>
    </submittedName>
</protein>
<dbReference type="Proteomes" id="UP000030676">
    <property type="component" value="Unassembled WGS sequence"/>
</dbReference>
<name>X0H5C9_FUSOX</name>
<gene>
    <name evidence="1" type="ORF">FOPG_16692</name>
</gene>
<dbReference type="EMBL" id="JH658978">
    <property type="protein sequence ID" value="EXL67166.1"/>
    <property type="molecule type" value="Genomic_DNA"/>
</dbReference>
<accession>X0H5C9</accession>
<proteinExistence type="predicted"/>
<reference evidence="1" key="1">
    <citation type="submission" date="2011-11" db="EMBL/GenBank/DDBJ databases">
        <title>The Genome Sequence of Fusarium oxysporum PHW808.</title>
        <authorList>
            <consortium name="The Broad Institute Genome Sequencing Platform"/>
            <person name="Ma L.-J."/>
            <person name="Gale L.R."/>
            <person name="Schwartz D.C."/>
            <person name="Zhou S."/>
            <person name="Corby-Kistler H."/>
            <person name="Young S.K."/>
            <person name="Zeng Q."/>
            <person name="Gargeya S."/>
            <person name="Fitzgerald M."/>
            <person name="Haas B."/>
            <person name="Abouelleil A."/>
            <person name="Alvarado L."/>
            <person name="Arachchi H.M."/>
            <person name="Berlin A."/>
            <person name="Brown A."/>
            <person name="Chapman S.B."/>
            <person name="Chen Z."/>
            <person name="Dunbar C."/>
            <person name="Freedman E."/>
            <person name="Gearin G."/>
            <person name="Goldberg J."/>
            <person name="Griggs A."/>
            <person name="Gujja S."/>
            <person name="Heiman D."/>
            <person name="Howarth C."/>
            <person name="Larson L."/>
            <person name="Lui A."/>
            <person name="MacDonald P.J.P."/>
            <person name="Montmayeur A."/>
            <person name="Murphy C."/>
            <person name="Neiman D."/>
            <person name="Pearson M."/>
            <person name="Priest M."/>
            <person name="Roberts A."/>
            <person name="Saif S."/>
            <person name="Shea T."/>
            <person name="Shenoy N."/>
            <person name="Sisk P."/>
            <person name="Stolte C."/>
            <person name="Sykes S."/>
            <person name="Wortman J."/>
            <person name="Nusbaum C."/>
            <person name="Birren B."/>
        </authorList>
    </citation>
    <scope>NUCLEOTIDE SEQUENCE [LARGE SCALE GENOMIC DNA]</scope>
    <source>
        <strain evidence="1">54008</strain>
    </source>
</reference>
<reference evidence="1" key="2">
    <citation type="submission" date="2012-05" db="EMBL/GenBank/DDBJ databases">
        <title>The Genome Annotation of Fusarium oxysporum PHW808.</title>
        <authorList>
            <consortium name="The Broad Institute Genomics Platform"/>
            <person name="Ma L.-J."/>
            <person name="Corby-Kistler H."/>
            <person name="Broz K."/>
            <person name="Gale L.R."/>
            <person name="Jonkers W."/>
            <person name="O'Donnell K."/>
            <person name="Ploetz R."/>
            <person name="Steinberg C."/>
            <person name="Schwartz D.C."/>
            <person name="VanEtten H."/>
            <person name="Zhou S."/>
            <person name="Young S.K."/>
            <person name="Zeng Q."/>
            <person name="Gargeya S."/>
            <person name="Fitzgerald M."/>
            <person name="Abouelleil A."/>
            <person name="Alvarado L."/>
            <person name="Chapman S.B."/>
            <person name="Gainer-Dewar J."/>
            <person name="Goldberg J."/>
            <person name="Griggs A."/>
            <person name="Gujja S."/>
            <person name="Hansen M."/>
            <person name="Howarth C."/>
            <person name="Imamovic A."/>
            <person name="Ireland A."/>
            <person name="Larimer J."/>
            <person name="McCowan C."/>
            <person name="Murphy C."/>
            <person name="Pearson M."/>
            <person name="Poon T.W."/>
            <person name="Priest M."/>
            <person name="Roberts A."/>
            <person name="Saif S."/>
            <person name="Shea T."/>
            <person name="Sykes S."/>
            <person name="Wortman J."/>
            <person name="Nusbaum C."/>
            <person name="Birren B."/>
        </authorList>
    </citation>
    <scope>NUCLEOTIDE SEQUENCE</scope>
    <source>
        <strain evidence="1">54008</strain>
    </source>
</reference>
<dbReference type="HOGENOM" id="CLU_2589854_0_0_1"/>
<organism evidence="1">
    <name type="scientific">Fusarium oxysporum f. sp. conglutinans race 2 54008</name>
    <dbReference type="NCBI Taxonomy" id="1089457"/>
    <lineage>
        <taxon>Eukaryota</taxon>
        <taxon>Fungi</taxon>
        <taxon>Dikarya</taxon>
        <taxon>Ascomycota</taxon>
        <taxon>Pezizomycotina</taxon>
        <taxon>Sordariomycetes</taxon>
        <taxon>Hypocreomycetidae</taxon>
        <taxon>Hypocreales</taxon>
        <taxon>Nectriaceae</taxon>
        <taxon>Fusarium</taxon>
        <taxon>Fusarium oxysporum species complex</taxon>
    </lineage>
</organism>